<dbReference type="AlphaFoldDB" id="A0A6L5XCL1"/>
<gene>
    <name evidence="1" type="ORF">FYJ29_04035</name>
</gene>
<dbReference type="RefSeq" id="WP_154328393.1">
    <property type="nucleotide sequence ID" value="NZ_JAQXVI010000051.1"/>
</dbReference>
<keyword evidence="2" id="KW-1185">Reference proteome</keyword>
<accession>A0A6L5XCL1</accession>
<evidence type="ECO:0000313" key="2">
    <source>
        <dbReference type="Proteomes" id="UP000483362"/>
    </source>
</evidence>
<proteinExistence type="predicted"/>
<protein>
    <submittedName>
        <fullName evidence="1">Uncharacterized protein</fullName>
    </submittedName>
</protein>
<comment type="caution">
    <text evidence="1">The sequence shown here is derived from an EMBL/GenBank/DDBJ whole genome shotgun (WGS) entry which is preliminary data.</text>
</comment>
<dbReference type="Proteomes" id="UP000483362">
    <property type="component" value="Unassembled WGS sequence"/>
</dbReference>
<organism evidence="1 2">
    <name type="scientific">Sodaliphilus pleomorphus</name>
    <dbReference type="NCBI Taxonomy" id="2606626"/>
    <lineage>
        <taxon>Bacteria</taxon>
        <taxon>Pseudomonadati</taxon>
        <taxon>Bacteroidota</taxon>
        <taxon>Bacteroidia</taxon>
        <taxon>Bacteroidales</taxon>
        <taxon>Muribaculaceae</taxon>
        <taxon>Sodaliphilus</taxon>
    </lineage>
</organism>
<reference evidence="1 2" key="1">
    <citation type="submission" date="2019-08" db="EMBL/GenBank/DDBJ databases">
        <title>In-depth cultivation of the pig gut microbiome towards novel bacterial diversity and tailored functional studies.</title>
        <authorList>
            <person name="Wylensek D."/>
            <person name="Hitch T.C.A."/>
            <person name="Clavel T."/>
        </authorList>
    </citation>
    <scope>NUCLEOTIDE SEQUENCE [LARGE SCALE GENOMIC DNA]</scope>
    <source>
        <strain evidence="1 2">Oil-RF-744-WCA-WT-10</strain>
    </source>
</reference>
<sequence>MPTEYFGLAPGPVASSPVTFKMYLPAGVDAGTLIFISKIAAGFVTALNTGLLVACHANILNSCEIVSLWIQLNE</sequence>
<dbReference type="EMBL" id="VULT01000004">
    <property type="protein sequence ID" value="MSS16938.1"/>
    <property type="molecule type" value="Genomic_DNA"/>
</dbReference>
<name>A0A6L5XCL1_9BACT</name>
<evidence type="ECO:0000313" key="1">
    <source>
        <dbReference type="EMBL" id="MSS16938.1"/>
    </source>
</evidence>